<dbReference type="InterPro" id="IPR013784">
    <property type="entry name" value="Carb-bd-like_fold"/>
</dbReference>
<reference evidence="5" key="1">
    <citation type="submission" date="2016-10" db="EMBL/GenBank/DDBJ databases">
        <authorList>
            <person name="Varghese N."/>
            <person name="Submissions S."/>
        </authorList>
    </citation>
    <scope>NUCLEOTIDE SEQUENCE [LARGE SCALE GENOMIC DNA]</scope>
    <source>
        <strain evidence="5">DSM 5463</strain>
    </source>
</reference>
<evidence type="ECO:0000256" key="1">
    <source>
        <dbReference type="ARBA" id="ARBA00007257"/>
    </source>
</evidence>
<keyword evidence="5" id="KW-1185">Reference proteome</keyword>
<keyword evidence="4" id="KW-0378">Hydrolase</keyword>
<dbReference type="InterPro" id="IPR013783">
    <property type="entry name" value="Ig-like_fold"/>
</dbReference>
<keyword evidence="2" id="KW-0964">Secreted</keyword>
<accession>A0A1H5VDP9</accession>
<evidence type="ECO:0000313" key="5">
    <source>
        <dbReference type="Proteomes" id="UP000242850"/>
    </source>
</evidence>
<keyword evidence="4" id="KW-0645">Protease</keyword>
<dbReference type="EMBL" id="FNUK01000013">
    <property type="protein sequence ID" value="SEF85429.1"/>
    <property type="molecule type" value="Genomic_DNA"/>
</dbReference>
<dbReference type="PANTHER" id="PTHR36108:SF13">
    <property type="entry name" value="COLOSSIN-B-RELATED"/>
    <property type="match status" value="1"/>
</dbReference>
<dbReference type="SUPFAM" id="SSF49464">
    <property type="entry name" value="Carboxypeptidase regulatory domain-like"/>
    <property type="match status" value="1"/>
</dbReference>
<dbReference type="Gene3D" id="2.60.40.10">
    <property type="entry name" value="Immunoglobulins"/>
    <property type="match status" value="1"/>
</dbReference>
<gene>
    <name evidence="4" type="ORF">SAMN05660865_01192</name>
</gene>
<sequence length="293" mass="32505">MVYEDKNVTYDLYVLGQSESKELVGIGEEIRIDLSLEENQSLEAGAVYGKVTDEEGNPIPSALVKIFDESFNPIAHAYTDDNGNYVFSPFPPGMQYNISAIANGYILSDLTPFSLQSQQQLEINITLASDSKKELSVIAGDVLDYDNNPIASCSVKLFKILDNKEEIIATTTTNQYGQFLFADIPQGQYKIMCSKLGYTNDTTNIKIDRPSMIAKTVIKLNINPNAYTGTISGVIKDKNNAPIRNAIVTLYKVEEDSKLTPIKFTRTNNNGMYLFTNVTPGLTYKIKANKTIE</sequence>
<name>A0A1H5VDP9_9CLOT</name>
<dbReference type="Proteomes" id="UP000242850">
    <property type="component" value="Unassembled WGS sequence"/>
</dbReference>
<keyword evidence="4" id="KW-0121">Carboxypeptidase</keyword>
<dbReference type="OrthoDB" id="176752at2"/>
<comment type="similarity">
    <text evidence="1">Belongs to the serine-aspartate repeat-containing protein (SDr) family.</text>
</comment>
<evidence type="ECO:0000313" key="4">
    <source>
        <dbReference type="EMBL" id="SEF85429.1"/>
    </source>
</evidence>
<evidence type="ECO:0000256" key="3">
    <source>
        <dbReference type="ARBA" id="ARBA00022729"/>
    </source>
</evidence>
<dbReference type="SUPFAM" id="SSF49452">
    <property type="entry name" value="Starch-binding domain-like"/>
    <property type="match status" value="1"/>
</dbReference>
<dbReference type="Gene3D" id="2.60.40.1120">
    <property type="entry name" value="Carboxypeptidase-like, regulatory domain"/>
    <property type="match status" value="2"/>
</dbReference>
<dbReference type="SUPFAM" id="SSF49478">
    <property type="entry name" value="Cna protein B-type domain"/>
    <property type="match status" value="1"/>
</dbReference>
<proteinExistence type="inferred from homology"/>
<organism evidence="4 5">
    <name type="scientific">Caloramator fervidus</name>
    <dbReference type="NCBI Taxonomy" id="29344"/>
    <lineage>
        <taxon>Bacteria</taxon>
        <taxon>Bacillati</taxon>
        <taxon>Bacillota</taxon>
        <taxon>Clostridia</taxon>
        <taxon>Eubacteriales</taxon>
        <taxon>Clostridiaceae</taxon>
        <taxon>Caloramator</taxon>
    </lineage>
</organism>
<dbReference type="AlphaFoldDB" id="A0A1H5VDP9"/>
<protein>
    <submittedName>
        <fullName evidence="4">Carboxypeptidase regulatory-like domain-containing protein</fullName>
    </submittedName>
</protein>
<dbReference type="InterPro" id="IPR008969">
    <property type="entry name" value="CarboxyPept-like_regulatory"/>
</dbReference>
<dbReference type="GO" id="GO:0004180">
    <property type="term" value="F:carboxypeptidase activity"/>
    <property type="evidence" value="ECO:0007669"/>
    <property type="project" value="UniProtKB-KW"/>
</dbReference>
<dbReference type="RefSeq" id="WP_103896146.1">
    <property type="nucleotide sequence ID" value="NZ_FNUK01000013.1"/>
</dbReference>
<dbReference type="Pfam" id="PF13620">
    <property type="entry name" value="CarboxypepD_reg"/>
    <property type="match status" value="3"/>
</dbReference>
<dbReference type="PANTHER" id="PTHR36108">
    <property type="entry name" value="COLOSSIN-B-RELATED"/>
    <property type="match status" value="1"/>
</dbReference>
<evidence type="ECO:0000256" key="2">
    <source>
        <dbReference type="ARBA" id="ARBA00022525"/>
    </source>
</evidence>
<keyword evidence="3" id="KW-0732">Signal</keyword>
<dbReference type="GO" id="GO:0030246">
    <property type="term" value="F:carbohydrate binding"/>
    <property type="evidence" value="ECO:0007669"/>
    <property type="project" value="InterPro"/>
</dbReference>